<evidence type="ECO:0000313" key="5">
    <source>
        <dbReference type="Proteomes" id="UP000030403"/>
    </source>
</evidence>
<organism evidence="4 5">
    <name type="scientific">Pontibacillus marinus BH030004 = DSM 16465</name>
    <dbReference type="NCBI Taxonomy" id="1385511"/>
    <lineage>
        <taxon>Bacteria</taxon>
        <taxon>Bacillati</taxon>
        <taxon>Bacillota</taxon>
        <taxon>Bacilli</taxon>
        <taxon>Bacillales</taxon>
        <taxon>Bacillaceae</taxon>
        <taxon>Pontibacillus</taxon>
    </lineage>
</organism>
<dbReference type="PROSITE" id="PS51272">
    <property type="entry name" value="SLH"/>
    <property type="match status" value="2"/>
</dbReference>
<gene>
    <name evidence="4" type="ORF">N783_17270</name>
</gene>
<proteinExistence type="predicted"/>
<dbReference type="InterPro" id="IPR032599">
    <property type="entry name" value="YcdB/YcdC_rep_domain"/>
</dbReference>
<keyword evidence="5" id="KW-1185">Reference proteome</keyword>
<sequence length="759" mass="88402">MKKQAIVLLAAGISFSSLSPMEANLIHAEESNSKVEQQNEAVKRQVPKQQALKVAENFFNVTFKSPNYRYDQKWFRTETPVWNISYEEKTEEGNTSTRYNITIDAVNGNIMETRYNRVPIEDQSFSYPPKVNWKEGQTKAHTTVLKYFQDIVKQVKFDKSNQPTKPSLSDRVTYTYQYNRIVDGAPLQDNYIRVRVNGNNELVSFSSRWNPNIDIEEQNVEVTSEDALKKFEEKLPVSMQYNTLNRYYRPSSDESNEMVLEYDLNEAYPYLDATSGEWLNRKGDIANQEEKVQRESITDQPLEPIRMIKSIMKEPEAKDLTQKLVNIPENMSLDNVEYHQNEHQPTSWEFTYIDPNQDGKEYEKKRIHVRINATTGEIYSYNLNDRSLYEDLDSKKVNLTYEDAQKKAIDYVKKFAPSKAHKVYLQSNPNENEINEDVKERKQYSFIFQRQEKDIPVVSNSIRVTLSAVNGELVRFYQDWESNVSFPSPENVISKEEAFQRFLERFDIQLGWKQLQENNDEKQNNKQEAYRKVYYLNNLNIFDQSVYLNAKTGEWHSNSDGEVVKVNQEAKDIEGLPQENALKLMISYGAIPVDAEGNVHPNEPITRGEMVKMLMLANNPDPVYYQNMADKYSAEEASFKDVGANSQYFSFVEEAIREGYLDKEDESFKPDELVTRLELAKLIVHALEYDELAGHSDMFKHPFKDISTDEAKGYVSIVHYLDIMSTNQDHDEFKPKQNIDRAHAAQVFFQYLKARSSLD</sequence>
<accession>A0A0A5G0B1</accession>
<name>A0A0A5G0B1_9BACI</name>
<dbReference type="Pfam" id="PF16244">
    <property type="entry name" value="DUF4901"/>
    <property type="match status" value="2"/>
</dbReference>
<dbReference type="Pfam" id="PF00395">
    <property type="entry name" value="SLH"/>
    <property type="match status" value="3"/>
</dbReference>
<dbReference type="STRING" id="1385511.GCA_000425225_03754"/>
<dbReference type="AlphaFoldDB" id="A0A0A5G0B1"/>
<evidence type="ECO:0000313" key="4">
    <source>
        <dbReference type="EMBL" id="KGX84518.1"/>
    </source>
</evidence>
<feature type="domain" description="SLH" evidence="3">
    <location>
        <begin position="698"/>
        <end position="759"/>
    </location>
</feature>
<feature type="chain" id="PRO_5039186967" description="SLH domain-containing protein" evidence="2">
    <location>
        <begin position="20"/>
        <end position="759"/>
    </location>
</feature>
<evidence type="ECO:0000256" key="2">
    <source>
        <dbReference type="SAM" id="SignalP"/>
    </source>
</evidence>
<dbReference type="EMBL" id="AVPF01000054">
    <property type="protein sequence ID" value="KGX84518.1"/>
    <property type="molecule type" value="Genomic_DNA"/>
</dbReference>
<dbReference type="OrthoDB" id="2473368at2"/>
<evidence type="ECO:0000259" key="3">
    <source>
        <dbReference type="PROSITE" id="PS51272"/>
    </source>
</evidence>
<keyword evidence="1 2" id="KW-0732">Signal</keyword>
<protein>
    <recommendedName>
        <fullName evidence="3">SLH domain-containing protein</fullName>
    </recommendedName>
</protein>
<evidence type="ECO:0000256" key="1">
    <source>
        <dbReference type="ARBA" id="ARBA00022729"/>
    </source>
</evidence>
<comment type="caution">
    <text evidence="4">The sequence shown here is derived from an EMBL/GenBank/DDBJ whole genome shotgun (WGS) entry which is preliminary data.</text>
</comment>
<dbReference type="Proteomes" id="UP000030403">
    <property type="component" value="Unassembled WGS sequence"/>
</dbReference>
<reference evidence="4 5" key="1">
    <citation type="submission" date="2013-08" db="EMBL/GenBank/DDBJ databases">
        <authorList>
            <person name="Huang J."/>
            <person name="Wang G."/>
        </authorList>
    </citation>
    <scope>NUCLEOTIDE SEQUENCE [LARGE SCALE GENOMIC DNA]</scope>
    <source>
        <strain evidence="4 5">BH030004</strain>
    </source>
</reference>
<feature type="domain" description="SLH" evidence="3">
    <location>
        <begin position="635"/>
        <end position="697"/>
    </location>
</feature>
<dbReference type="RefSeq" id="WP_027447276.1">
    <property type="nucleotide sequence ID" value="NZ_AULJ01000056.1"/>
</dbReference>
<feature type="signal peptide" evidence="2">
    <location>
        <begin position="1"/>
        <end position="19"/>
    </location>
</feature>
<dbReference type="InterPro" id="IPR001119">
    <property type="entry name" value="SLH_dom"/>
</dbReference>
<dbReference type="eggNOG" id="COG3103">
    <property type="taxonomic scope" value="Bacteria"/>
</dbReference>